<dbReference type="InterPro" id="IPR002994">
    <property type="entry name" value="Surf1/Shy1"/>
</dbReference>
<keyword evidence="3 6" id="KW-0812">Transmembrane</keyword>
<feature type="transmembrane region" description="Helical" evidence="6">
    <location>
        <begin position="347"/>
        <end position="365"/>
    </location>
</feature>
<proteinExistence type="inferred from homology"/>
<evidence type="ECO:0000256" key="7">
    <source>
        <dbReference type="SAM" id="MobiDB-lite"/>
    </source>
</evidence>
<dbReference type="InterPro" id="IPR045214">
    <property type="entry name" value="Surf1/Surf4"/>
</dbReference>
<feature type="compositionally biased region" description="Low complexity" evidence="7">
    <location>
        <begin position="69"/>
        <end position="86"/>
    </location>
</feature>
<protein>
    <recommendedName>
        <fullName evidence="6">SURF1-like protein</fullName>
    </recommendedName>
</protein>
<evidence type="ECO:0000256" key="5">
    <source>
        <dbReference type="ARBA" id="ARBA00023136"/>
    </source>
</evidence>
<dbReference type="GO" id="GO:0005886">
    <property type="term" value="C:plasma membrane"/>
    <property type="evidence" value="ECO:0007669"/>
    <property type="project" value="UniProtKB-SubCell"/>
</dbReference>
<reference evidence="8 9" key="1">
    <citation type="submission" date="2018-10" db="EMBL/GenBank/DDBJ databases">
        <title>Isolation, diversity and antifungal activity of actinobacteria from wheat.</title>
        <authorList>
            <person name="Han C."/>
        </authorList>
    </citation>
    <scope>NUCLEOTIDE SEQUENCE [LARGE SCALE GENOMIC DNA]</scope>
    <source>
        <strain evidence="8 9">NEAU-YY56</strain>
    </source>
</reference>
<feature type="transmembrane region" description="Helical" evidence="6">
    <location>
        <begin position="136"/>
        <end position="157"/>
    </location>
</feature>
<dbReference type="Pfam" id="PF02104">
    <property type="entry name" value="SURF1"/>
    <property type="match status" value="1"/>
</dbReference>
<accession>A0A3M2JAM3</accession>
<dbReference type="CDD" id="cd06662">
    <property type="entry name" value="SURF1"/>
    <property type="match status" value="1"/>
</dbReference>
<evidence type="ECO:0000256" key="2">
    <source>
        <dbReference type="ARBA" id="ARBA00007165"/>
    </source>
</evidence>
<dbReference type="Proteomes" id="UP000269289">
    <property type="component" value="Unassembled WGS sequence"/>
</dbReference>
<gene>
    <name evidence="8" type="ORF">EBM89_11235</name>
</gene>
<dbReference type="PANTHER" id="PTHR23427:SF2">
    <property type="entry name" value="SURFEIT LOCUS PROTEIN 1"/>
    <property type="match status" value="1"/>
</dbReference>
<keyword evidence="6" id="KW-1003">Cell membrane</keyword>
<feature type="compositionally biased region" description="Basic and acidic residues" evidence="7">
    <location>
        <begin position="47"/>
        <end position="61"/>
    </location>
</feature>
<keyword evidence="4 6" id="KW-1133">Transmembrane helix</keyword>
<evidence type="ECO:0000256" key="3">
    <source>
        <dbReference type="ARBA" id="ARBA00022692"/>
    </source>
</evidence>
<keyword evidence="5 6" id="KW-0472">Membrane</keyword>
<feature type="region of interest" description="Disordered" evidence="7">
    <location>
        <begin position="1"/>
        <end position="116"/>
    </location>
</feature>
<evidence type="ECO:0000313" key="8">
    <source>
        <dbReference type="EMBL" id="RMI09226.1"/>
    </source>
</evidence>
<dbReference type="AlphaFoldDB" id="A0A3M2JAM3"/>
<comment type="subcellular location">
    <subcellularLocation>
        <location evidence="6">Cell membrane</location>
        <topology evidence="6">Multi-pass membrane protein</topology>
    </subcellularLocation>
    <subcellularLocation>
        <location evidence="1">Membrane</location>
    </subcellularLocation>
</comment>
<dbReference type="PROSITE" id="PS50895">
    <property type="entry name" value="SURF1"/>
    <property type="match status" value="1"/>
</dbReference>
<evidence type="ECO:0000256" key="1">
    <source>
        <dbReference type="ARBA" id="ARBA00004370"/>
    </source>
</evidence>
<dbReference type="PANTHER" id="PTHR23427">
    <property type="entry name" value="SURFEIT LOCUS PROTEIN"/>
    <property type="match status" value="1"/>
</dbReference>
<organism evidence="8 9">
    <name type="scientific">Cellulomonas triticagri</name>
    <dbReference type="NCBI Taxonomy" id="2483352"/>
    <lineage>
        <taxon>Bacteria</taxon>
        <taxon>Bacillati</taxon>
        <taxon>Actinomycetota</taxon>
        <taxon>Actinomycetes</taxon>
        <taxon>Micrococcales</taxon>
        <taxon>Cellulomonadaceae</taxon>
        <taxon>Cellulomonas</taxon>
    </lineage>
</organism>
<dbReference type="OrthoDB" id="3266379at2"/>
<name>A0A3M2JAM3_9CELL</name>
<comment type="similarity">
    <text evidence="2 6">Belongs to the SURF1 family.</text>
</comment>
<comment type="caution">
    <text evidence="8">The sequence shown here is derived from an EMBL/GenBank/DDBJ whole genome shotgun (WGS) entry which is preliminary data.</text>
</comment>
<dbReference type="EMBL" id="RFFI01000056">
    <property type="protein sequence ID" value="RMI09226.1"/>
    <property type="molecule type" value="Genomic_DNA"/>
</dbReference>
<sequence>MLSPRFAEPRTCRGPGRAPPPGNLSLAASRAASRDVRPSRRVIVATRRHDPDRPSRGREQQPRPYNPIGSRAASPRSPGSVPRSGGYRAGVPGTPPDAADASTDPGTAVPATDPATDLAPGPVVTLGQVARTPRMIALLVLFLLVAGVCARLGAWQLERAEVRGARAQAERTAEIEAQAPVPLEDVLAPQTSFDGGLVGRRVEVTGTYQADGQLLVTERAHDGVTGSLVLTPLRVTSDDPDADGAVLPVVRGWVPGDDPTDPLLDVPTGEVVVTGYLQGSEDSGAAPDAVPAGTTDSISSAELLGVWGGPIWTGYAVLTTSDPAQASAIELLAPPTRSGTGLNIQNLGYAAQWFVFGGFAVFLWVRLLRDEQERATEDAAYATGVQGAPDPA</sequence>
<evidence type="ECO:0000256" key="6">
    <source>
        <dbReference type="RuleBase" id="RU363076"/>
    </source>
</evidence>
<keyword evidence="9" id="KW-1185">Reference proteome</keyword>
<evidence type="ECO:0000256" key="4">
    <source>
        <dbReference type="ARBA" id="ARBA00022989"/>
    </source>
</evidence>
<evidence type="ECO:0000313" key="9">
    <source>
        <dbReference type="Proteomes" id="UP000269289"/>
    </source>
</evidence>